<protein>
    <submittedName>
        <fullName evidence="3">Uncharacterized protein</fullName>
    </submittedName>
</protein>
<feature type="signal peptide" evidence="2">
    <location>
        <begin position="1"/>
        <end position="41"/>
    </location>
</feature>
<feature type="compositionally biased region" description="Basic residues" evidence="1">
    <location>
        <begin position="49"/>
        <end position="61"/>
    </location>
</feature>
<comment type="caution">
    <text evidence="3">The sequence shown here is derived from an EMBL/GenBank/DDBJ whole genome shotgun (WGS) entry which is preliminary data.</text>
</comment>
<keyword evidence="4" id="KW-1185">Reference proteome</keyword>
<dbReference type="Proteomes" id="UP000756346">
    <property type="component" value="Unassembled WGS sequence"/>
</dbReference>
<gene>
    <name evidence="3" type="ORF">B0I36DRAFT_319318</name>
</gene>
<evidence type="ECO:0000256" key="2">
    <source>
        <dbReference type="SAM" id="SignalP"/>
    </source>
</evidence>
<dbReference type="EMBL" id="JAGTJQ010000003">
    <property type="protein sequence ID" value="KAH7035896.1"/>
    <property type="molecule type" value="Genomic_DNA"/>
</dbReference>
<dbReference type="AlphaFoldDB" id="A0A9P9BXA9"/>
<organism evidence="3 4">
    <name type="scientific">Microdochium trichocladiopsis</name>
    <dbReference type="NCBI Taxonomy" id="1682393"/>
    <lineage>
        <taxon>Eukaryota</taxon>
        <taxon>Fungi</taxon>
        <taxon>Dikarya</taxon>
        <taxon>Ascomycota</taxon>
        <taxon>Pezizomycotina</taxon>
        <taxon>Sordariomycetes</taxon>
        <taxon>Xylariomycetidae</taxon>
        <taxon>Xylariales</taxon>
        <taxon>Microdochiaceae</taxon>
        <taxon>Microdochium</taxon>
    </lineage>
</organism>
<evidence type="ECO:0000256" key="1">
    <source>
        <dbReference type="SAM" id="MobiDB-lite"/>
    </source>
</evidence>
<dbReference type="GeneID" id="70182941"/>
<reference evidence="3" key="1">
    <citation type="journal article" date="2021" name="Nat. Commun.">
        <title>Genetic determinants of endophytism in the Arabidopsis root mycobiome.</title>
        <authorList>
            <person name="Mesny F."/>
            <person name="Miyauchi S."/>
            <person name="Thiergart T."/>
            <person name="Pickel B."/>
            <person name="Atanasova L."/>
            <person name="Karlsson M."/>
            <person name="Huettel B."/>
            <person name="Barry K.W."/>
            <person name="Haridas S."/>
            <person name="Chen C."/>
            <person name="Bauer D."/>
            <person name="Andreopoulos W."/>
            <person name="Pangilinan J."/>
            <person name="LaButti K."/>
            <person name="Riley R."/>
            <person name="Lipzen A."/>
            <person name="Clum A."/>
            <person name="Drula E."/>
            <person name="Henrissat B."/>
            <person name="Kohler A."/>
            <person name="Grigoriev I.V."/>
            <person name="Martin F.M."/>
            <person name="Hacquard S."/>
        </authorList>
    </citation>
    <scope>NUCLEOTIDE SEQUENCE</scope>
    <source>
        <strain evidence="3">MPI-CAGE-CH-0230</strain>
    </source>
</reference>
<keyword evidence="2" id="KW-0732">Signal</keyword>
<evidence type="ECO:0000313" key="3">
    <source>
        <dbReference type="EMBL" id="KAH7035896.1"/>
    </source>
</evidence>
<accession>A0A9P9BXA9</accession>
<sequence length="70" mass="7933">MTTTRSTCGQTSPPFPQYMRLGSFSLASILLHLLLLRRTTCTTSEFSNTRHRNPQQQRKGRGPCLADSDY</sequence>
<feature type="chain" id="PRO_5040403271" evidence="2">
    <location>
        <begin position="42"/>
        <end position="70"/>
    </location>
</feature>
<evidence type="ECO:0000313" key="4">
    <source>
        <dbReference type="Proteomes" id="UP000756346"/>
    </source>
</evidence>
<feature type="region of interest" description="Disordered" evidence="1">
    <location>
        <begin position="43"/>
        <end position="70"/>
    </location>
</feature>
<name>A0A9P9BXA9_9PEZI</name>
<proteinExistence type="predicted"/>
<dbReference type="RefSeq" id="XP_046015989.1">
    <property type="nucleotide sequence ID" value="XM_046153395.1"/>
</dbReference>